<reference evidence="3 4" key="1">
    <citation type="submission" date="2018-06" db="EMBL/GenBank/DDBJ databases">
        <title>Phytoactinopolyspora halophila sp. nov., a novel halophilic actinomycete isolated from a saline soil in China.</title>
        <authorList>
            <person name="Tang S.-K."/>
        </authorList>
    </citation>
    <scope>NUCLEOTIDE SEQUENCE [LARGE SCALE GENOMIC DNA]</scope>
    <source>
        <strain evidence="3 4">YIM 96934</strain>
    </source>
</reference>
<comment type="caution">
    <text evidence="3">The sequence shown here is derived from an EMBL/GenBank/DDBJ whole genome shotgun (WGS) entry which is preliminary data.</text>
</comment>
<dbReference type="PANTHER" id="PTHR42928">
    <property type="entry name" value="TRICARBOXYLATE-BINDING PROTEIN"/>
    <property type="match status" value="1"/>
</dbReference>
<evidence type="ECO:0000313" key="3">
    <source>
        <dbReference type="EMBL" id="RAW13783.1"/>
    </source>
</evidence>
<name>A0A329QNG0_9ACTN</name>
<dbReference type="SUPFAM" id="SSF53850">
    <property type="entry name" value="Periplasmic binding protein-like II"/>
    <property type="match status" value="1"/>
</dbReference>
<evidence type="ECO:0000313" key="4">
    <source>
        <dbReference type="Proteomes" id="UP000250462"/>
    </source>
</evidence>
<feature type="region of interest" description="Disordered" evidence="2">
    <location>
        <begin position="32"/>
        <end position="51"/>
    </location>
</feature>
<dbReference type="Gene3D" id="3.40.190.10">
    <property type="entry name" value="Periplasmic binding protein-like II"/>
    <property type="match status" value="1"/>
</dbReference>
<dbReference type="AlphaFoldDB" id="A0A329QNG0"/>
<dbReference type="CDD" id="cd07012">
    <property type="entry name" value="PBP2_Bug_TTT"/>
    <property type="match status" value="1"/>
</dbReference>
<dbReference type="Pfam" id="PF03401">
    <property type="entry name" value="TctC"/>
    <property type="match status" value="1"/>
</dbReference>
<keyword evidence="4" id="KW-1185">Reference proteome</keyword>
<evidence type="ECO:0000256" key="1">
    <source>
        <dbReference type="ARBA" id="ARBA00006987"/>
    </source>
</evidence>
<organism evidence="3 4">
    <name type="scientific">Phytoactinopolyspora halophila</name>
    <dbReference type="NCBI Taxonomy" id="1981511"/>
    <lineage>
        <taxon>Bacteria</taxon>
        <taxon>Bacillati</taxon>
        <taxon>Actinomycetota</taxon>
        <taxon>Actinomycetes</taxon>
        <taxon>Jiangellales</taxon>
        <taxon>Jiangellaceae</taxon>
        <taxon>Phytoactinopolyspora</taxon>
    </lineage>
</organism>
<dbReference type="InterPro" id="IPR005064">
    <property type="entry name" value="BUG"/>
</dbReference>
<evidence type="ECO:0008006" key="5">
    <source>
        <dbReference type="Google" id="ProtNLM"/>
    </source>
</evidence>
<dbReference type="Proteomes" id="UP000250462">
    <property type="component" value="Unassembled WGS sequence"/>
</dbReference>
<comment type="similarity">
    <text evidence="1">Belongs to the UPF0065 (bug) family.</text>
</comment>
<dbReference type="InterPro" id="IPR042100">
    <property type="entry name" value="Bug_dom1"/>
</dbReference>
<proteinExistence type="inferred from homology"/>
<evidence type="ECO:0000256" key="2">
    <source>
        <dbReference type="SAM" id="MobiDB-lite"/>
    </source>
</evidence>
<dbReference type="Gene3D" id="3.40.190.150">
    <property type="entry name" value="Bordetella uptake gene, domain 1"/>
    <property type="match status" value="1"/>
</dbReference>
<sequence>MMQDASYTALYILYEMSGSCRRHDGEPHSATTCLGAGSTHRPRRPTEEVQDMGVRTLSTTLVAFPALLLAGCNSGNEAQSADGDGETGIDCPAVEVIVPYSPGGGSDQQVRRLQQALEDALDTQFNINYQTGGDGSVGWNALAGAEPDGCTIANVVAPNIINLSLTAGDDVGFAAEDFEYIGWTEYSPNIIAVGHDSRFETIEDFVSEAEANPGNVTISGVGSNGELLVSEINQAIGIDLSFVPVSGGVGDIIPQVAGGHIDAAYSGFSLLDGDQLTPLALSAPSDEFPDVPTFEEAGYPGVNLVTSWGFILPPDTPSEIVEAWNAGLQEAMATDDVQAAYEETGFTVLEQDVDEAREYFQEQYDATEAALEAMQ</sequence>
<accession>A0A329QNG0</accession>
<dbReference type="PIRSF" id="PIRSF017082">
    <property type="entry name" value="YflP"/>
    <property type="match status" value="1"/>
</dbReference>
<gene>
    <name evidence="3" type="ORF">DPM12_12325</name>
</gene>
<protein>
    <recommendedName>
        <fullName evidence="5">Tripartite tricarboxylate transporter substrate binding protein</fullName>
    </recommendedName>
</protein>
<dbReference type="EMBL" id="QMIG01000011">
    <property type="protein sequence ID" value="RAW13783.1"/>
    <property type="molecule type" value="Genomic_DNA"/>
</dbReference>
<dbReference type="PANTHER" id="PTHR42928:SF5">
    <property type="entry name" value="BLR1237 PROTEIN"/>
    <property type="match status" value="1"/>
</dbReference>